<dbReference type="InterPro" id="IPR001296">
    <property type="entry name" value="Glyco_trans_1"/>
</dbReference>
<dbReference type="EMBL" id="KY710687">
    <property type="protein sequence ID" value="AXY99354.1"/>
    <property type="molecule type" value="Genomic_DNA"/>
</dbReference>
<accession>A0A385JLY7</accession>
<dbReference type="SUPFAM" id="SSF53756">
    <property type="entry name" value="UDP-Glycosyltransferase/glycogen phosphorylase"/>
    <property type="match status" value="1"/>
</dbReference>
<name>A0A385JLY7_PROMI</name>
<dbReference type="RefSeq" id="WP_126656212.1">
    <property type="nucleotide sequence ID" value="NZ_CAXOIF010000006.1"/>
</dbReference>
<organism evidence="2">
    <name type="scientific">Proteus mirabilis</name>
    <dbReference type="NCBI Taxonomy" id="584"/>
    <lineage>
        <taxon>Bacteria</taxon>
        <taxon>Pseudomonadati</taxon>
        <taxon>Pseudomonadota</taxon>
        <taxon>Gammaproteobacteria</taxon>
        <taxon>Enterobacterales</taxon>
        <taxon>Morganellaceae</taxon>
        <taxon>Proteus</taxon>
    </lineage>
</organism>
<protein>
    <submittedName>
        <fullName evidence="2">Gt3</fullName>
    </submittedName>
</protein>
<dbReference type="Gene3D" id="3.40.50.2000">
    <property type="entry name" value="Glycogen Phosphorylase B"/>
    <property type="match status" value="2"/>
</dbReference>
<dbReference type="Pfam" id="PF00534">
    <property type="entry name" value="Glycos_transf_1"/>
    <property type="match status" value="1"/>
</dbReference>
<reference evidence="2" key="1">
    <citation type="journal article" date="2017" name="PLoS ONE">
        <title>Genetic diversity of the O antigens of Proteus species and the development of a suspension array for molecular serotyping.</title>
        <authorList>
            <person name="Yu X."/>
            <person name="Torzewska A."/>
            <person name="Zhang X."/>
            <person name="Yin Z."/>
            <person name="Drzewiecka D."/>
            <person name="Cao H."/>
            <person name="Liu B."/>
            <person name="Knirel Y.A."/>
            <person name="Rozalski A."/>
            <person name="Wang L."/>
        </authorList>
    </citation>
    <scope>NUCLEOTIDE SEQUENCE</scope>
    <source>
        <strain evidence="2">PrK 12/57</strain>
    </source>
</reference>
<dbReference type="GO" id="GO:0016757">
    <property type="term" value="F:glycosyltransferase activity"/>
    <property type="evidence" value="ECO:0007669"/>
    <property type="project" value="InterPro"/>
</dbReference>
<sequence>MKVLHILGQLDTGGIECWLNDLIEKSNEMDSKIEYTIIVDKVHIGNLEQNFLNLNVKVVHITPNKKSKINYLKDIYNIIKKENFDVIHSHVSFTSGIINAIAYVNKVKIRVTHIHSNRLLEIKRSSFLKKIKIFSLLLLIELFSTNKIAVSNNAKRTFLKKKNSLIIPCGKNFSKIWDKTEISCNLELWKKNCILLISIGRLEKVKNHIFLLELMKHLSDDFKLLIIGDGSEKIHLENFIEKNNLEDRVKLFGISDNCLNIMVNLGNVFLFPSLHEGLGMSAIEAQACGLPVICSTNVPKEIKLTENVFFLPIEKNDKKLWIDKILDLKDKKQGIKEKIITGEYSIENNFNKIHEIYLRNSYPKESK</sequence>
<evidence type="ECO:0000259" key="1">
    <source>
        <dbReference type="Pfam" id="PF00534"/>
    </source>
</evidence>
<dbReference type="PANTHER" id="PTHR45871:SF1">
    <property type="entry name" value="PHOSPHATIDYLINOSITOL N-ACETYLGLUCOSAMINYLTRANSFERASE SUBUNIT A"/>
    <property type="match status" value="1"/>
</dbReference>
<evidence type="ECO:0000313" key="2">
    <source>
        <dbReference type="EMBL" id="AXY99354.1"/>
    </source>
</evidence>
<dbReference type="PANTHER" id="PTHR45871">
    <property type="entry name" value="N-ACETYLGLUCOSAMINYL-PHOSPHATIDYLINOSITOL BIOSYNTHETIC PROTEIN"/>
    <property type="match status" value="1"/>
</dbReference>
<dbReference type="AlphaFoldDB" id="A0A385JLY7"/>
<proteinExistence type="predicted"/>
<feature type="domain" description="Glycosyl transferase family 1" evidence="1">
    <location>
        <begin position="190"/>
        <end position="328"/>
    </location>
</feature>